<dbReference type="PANTHER" id="PTHR47506:SF1">
    <property type="entry name" value="HTH-TYPE TRANSCRIPTIONAL REGULATOR YJDC"/>
    <property type="match status" value="1"/>
</dbReference>
<dbReference type="PANTHER" id="PTHR47506">
    <property type="entry name" value="TRANSCRIPTIONAL REGULATORY PROTEIN"/>
    <property type="match status" value="1"/>
</dbReference>
<dbReference type="InterPro" id="IPR011075">
    <property type="entry name" value="TetR_C"/>
</dbReference>
<name>A0A3A4NKM0_ABYX5</name>
<dbReference type="SUPFAM" id="SSF46689">
    <property type="entry name" value="Homeodomain-like"/>
    <property type="match status" value="1"/>
</dbReference>
<dbReference type="Proteomes" id="UP000265882">
    <property type="component" value="Unassembled WGS sequence"/>
</dbReference>
<dbReference type="Pfam" id="PF16925">
    <property type="entry name" value="TetR_C_13"/>
    <property type="match status" value="1"/>
</dbReference>
<evidence type="ECO:0000256" key="3">
    <source>
        <dbReference type="ARBA" id="ARBA00023163"/>
    </source>
</evidence>
<feature type="DNA-binding region" description="H-T-H motif" evidence="4">
    <location>
        <begin position="24"/>
        <end position="43"/>
    </location>
</feature>
<dbReference type="GO" id="GO:0003677">
    <property type="term" value="F:DNA binding"/>
    <property type="evidence" value="ECO:0007669"/>
    <property type="project" value="UniProtKB-UniRule"/>
</dbReference>
<dbReference type="PRINTS" id="PR00455">
    <property type="entry name" value="HTHTETR"/>
</dbReference>
<keyword evidence="3" id="KW-0804">Transcription</keyword>
<dbReference type="AlphaFoldDB" id="A0A3A4NKM0"/>
<dbReference type="EMBL" id="QZKU01000098">
    <property type="protein sequence ID" value="RJP18706.1"/>
    <property type="molecule type" value="Genomic_DNA"/>
</dbReference>
<dbReference type="InterPro" id="IPR001647">
    <property type="entry name" value="HTH_TetR"/>
</dbReference>
<keyword evidence="2 4" id="KW-0238">DNA-binding</keyword>
<dbReference type="Gene3D" id="1.10.357.10">
    <property type="entry name" value="Tetracycline Repressor, domain 2"/>
    <property type="match status" value="1"/>
</dbReference>
<keyword evidence="1" id="KW-0805">Transcription regulation</keyword>
<sequence>MTSKEKILEETTKLIHAKGFNNTSIQDILDASSVSKSNFYYHFKTKEELGFEVLALRIQQFYDFAVRPALENDLKPPERIDAFLDRLLAIGLSPQGELGCPFGNLAQEMSAVHEPLRKALSDFFHAGAELVEQCFEEGKRQGDFKESLPSKQLSEFVLAQMQGAFLLRKTHKDPKVIERNVSLLRDVIKGWRT</sequence>
<evidence type="ECO:0000313" key="6">
    <source>
        <dbReference type="EMBL" id="RJP18706.1"/>
    </source>
</evidence>
<feature type="domain" description="HTH tetR-type" evidence="5">
    <location>
        <begin position="1"/>
        <end position="61"/>
    </location>
</feature>
<accession>A0A3A4NKM0</accession>
<evidence type="ECO:0000313" key="7">
    <source>
        <dbReference type="Proteomes" id="UP000265882"/>
    </source>
</evidence>
<evidence type="ECO:0000259" key="5">
    <source>
        <dbReference type="PROSITE" id="PS50977"/>
    </source>
</evidence>
<evidence type="ECO:0000256" key="1">
    <source>
        <dbReference type="ARBA" id="ARBA00023015"/>
    </source>
</evidence>
<gene>
    <name evidence="6" type="ORF">C4520_14015</name>
</gene>
<proteinExistence type="predicted"/>
<dbReference type="PROSITE" id="PS50977">
    <property type="entry name" value="HTH_TETR_2"/>
    <property type="match status" value="1"/>
</dbReference>
<comment type="caution">
    <text evidence="6">The sequence shown here is derived from an EMBL/GenBank/DDBJ whole genome shotgun (WGS) entry which is preliminary data.</text>
</comment>
<evidence type="ECO:0000256" key="2">
    <source>
        <dbReference type="ARBA" id="ARBA00023125"/>
    </source>
</evidence>
<dbReference type="InterPro" id="IPR009057">
    <property type="entry name" value="Homeodomain-like_sf"/>
</dbReference>
<evidence type="ECO:0000256" key="4">
    <source>
        <dbReference type="PROSITE-ProRule" id="PRU00335"/>
    </source>
</evidence>
<reference evidence="6 7" key="1">
    <citation type="journal article" date="2017" name="ISME J.">
        <title>Energy and carbon metabolisms in a deep terrestrial subsurface fluid microbial community.</title>
        <authorList>
            <person name="Momper L."/>
            <person name="Jungbluth S.P."/>
            <person name="Lee M.D."/>
            <person name="Amend J.P."/>
        </authorList>
    </citation>
    <scope>NUCLEOTIDE SEQUENCE [LARGE SCALE GENOMIC DNA]</scope>
    <source>
        <strain evidence="6">SURF_5</strain>
    </source>
</reference>
<organism evidence="6 7">
    <name type="scientific">Abyssobacteria bacterium (strain SURF_5)</name>
    <dbReference type="NCBI Taxonomy" id="2093360"/>
    <lineage>
        <taxon>Bacteria</taxon>
        <taxon>Pseudomonadati</taxon>
        <taxon>Candidatus Hydrogenedentota</taxon>
        <taxon>Candidatus Abyssobacteria</taxon>
    </lineage>
</organism>
<protein>
    <submittedName>
        <fullName evidence="6">TetR/AcrR family transcriptional regulator</fullName>
    </submittedName>
</protein>
<dbReference type="Pfam" id="PF00440">
    <property type="entry name" value="TetR_N"/>
    <property type="match status" value="1"/>
</dbReference>
<dbReference type="InterPro" id="IPR036271">
    <property type="entry name" value="Tet_transcr_reg_TetR-rel_C_sf"/>
</dbReference>
<dbReference type="SUPFAM" id="SSF48498">
    <property type="entry name" value="Tetracyclin repressor-like, C-terminal domain"/>
    <property type="match status" value="1"/>
</dbReference>